<evidence type="ECO:0000313" key="2">
    <source>
        <dbReference type="Proteomes" id="UP001195196"/>
    </source>
</evidence>
<protein>
    <submittedName>
        <fullName evidence="1">YbaB/EbfC family nucleoid-associated protein</fullName>
    </submittedName>
</protein>
<dbReference type="AlphaFoldDB" id="A0AAW4GCI6"/>
<dbReference type="EMBL" id="JAFFGU010000086">
    <property type="protein sequence ID" value="MBM7280752.1"/>
    <property type="molecule type" value="Genomic_DNA"/>
</dbReference>
<dbReference type="Proteomes" id="UP001195196">
    <property type="component" value="Unassembled WGS sequence"/>
</dbReference>
<dbReference type="Pfam" id="PF02575">
    <property type="entry name" value="YbaB_DNA_bd"/>
    <property type="match status" value="1"/>
</dbReference>
<comment type="caution">
    <text evidence="1">The sequence shown here is derived from an EMBL/GenBank/DDBJ whole genome shotgun (WGS) entry which is preliminary data.</text>
</comment>
<sequence length="52" mass="5044">PKIVDPDDVETLQDLVIGAIADASKAAQNVASEKLGPLAGGLGGGSLGLPGF</sequence>
<dbReference type="GO" id="GO:0003677">
    <property type="term" value="F:DNA binding"/>
    <property type="evidence" value="ECO:0007669"/>
    <property type="project" value="InterPro"/>
</dbReference>
<dbReference type="InterPro" id="IPR036894">
    <property type="entry name" value="YbaB-like_sf"/>
</dbReference>
<evidence type="ECO:0000313" key="1">
    <source>
        <dbReference type="EMBL" id="MBM7280752.1"/>
    </source>
</evidence>
<feature type="non-terminal residue" evidence="1">
    <location>
        <position position="1"/>
    </location>
</feature>
<reference evidence="1" key="1">
    <citation type="submission" date="2021-02" db="EMBL/GenBank/DDBJ databases">
        <title>Taxonomy, biology and ecology of Rhodococcus bacteria occurring in California pistachio and other woody hosts as revealed by genome sequence analyses.</title>
        <authorList>
            <person name="Riely B."/>
            <person name="Gai Y."/>
        </authorList>
    </citation>
    <scope>NUCLEOTIDE SEQUENCE</scope>
    <source>
        <strain evidence="1">BP-295</strain>
    </source>
</reference>
<name>A0AAW4GCI6_GORRU</name>
<dbReference type="Gene3D" id="3.30.1310.10">
    <property type="entry name" value="Nucleoid-associated protein YbaB-like domain"/>
    <property type="match status" value="1"/>
</dbReference>
<accession>A0AAW4GCI6</accession>
<dbReference type="InterPro" id="IPR004401">
    <property type="entry name" value="YbaB/EbfC"/>
</dbReference>
<gene>
    <name evidence="1" type="ORF">JTZ10_23765</name>
</gene>
<dbReference type="RefSeq" id="WP_204719124.1">
    <property type="nucleotide sequence ID" value="NZ_JAFFGU010000086.1"/>
</dbReference>
<proteinExistence type="predicted"/>
<organism evidence="1 2">
    <name type="scientific">Gordonia rubripertincta</name>
    <name type="common">Rhodococcus corallinus</name>
    <dbReference type="NCBI Taxonomy" id="36822"/>
    <lineage>
        <taxon>Bacteria</taxon>
        <taxon>Bacillati</taxon>
        <taxon>Actinomycetota</taxon>
        <taxon>Actinomycetes</taxon>
        <taxon>Mycobacteriales</taxon>
        <taxon>Gordoniaceae</taxon>
        <taxon>Gordonia</taxon>
    </lineage>
</organism>
<dbReference type="SUPFAM" id="SSF82607">
    <property type="entry name" value="YbaB-like"/>
    <property type="match status" value="1"/>
</dbReference>